<sequence length="67" mass="7596">MERRKFYSKIKHICGVAKVQVNQTASSFASLEETLALRRRVLTKSVFLLWCFLPDSLTPSVDGSTAY</sequence>
<dbReference type="EMBL" id="JYDL01000005">
    <property type="protein sequence ID" value="KRX26873.1"/>
    <property type="molecule type" value="Genomic_DNA"/>
</dbReference>
<keyword evidence="2" id="KW-1185">Reference proteome</keyword>
<dbReference type="AlphaFoldDB" id="A0A0V0SJ65"/>
<evidence type="ECO:0000313" key="1">
    <source>
        <dbReference type="EMBL" id="KRX26873.1"/>
    </source>
</evidence>
<gene>
    <name evidence="1" type="ORF">T07_7395</name>
</gene>
<evidence type="ECO:0000313" key="2">
    <source>
        <dbReference type="Proteomes" id="UP000054630"/>
    </source>
</evidence>
<comment type="caution">
    <text evidence="1">The sequence shown here is derived from an EMBL/GenBank/DDBJ whole genome shotgun (WGS) entry which is preliminary data.</text>
</comment>
<accession>A0A0V0SJ65</accession>
<dbReference type="Proteomes" id="UP000054630">
    <property type="component" value="Unassembled WGS sequence"/>
</dbReference>
<name>A0A0V0SJ65_9BILA</name>
<organism evidence="1 2">
    <name type="scientific">Trichinella nelsoni</name>
    <dbReference type="NCBI Taxonomy" id="6336"/>
    <lineage>
        <taxon>Eukaryota</taxon>
        <taxon>Metazoa</taxon>
        <taxon>Ecdysozoa</taxon>
        <taxon>Nematoda</taxon>
        <taxon>Enoplea</taxon>
        <taxon>Dorylaimia</taxon>
        <taxon>Trichinellida</taxon>
        <taxon>Trichinellidae</taxon>
        <taxon>Trichinella</taxon>
    </lineage>
</organism>
<protein>
    <submittedName>
        <fullName evidence="1">Uncharacterized protein</fullName>
    </submittedName>
</protein>
<reference evidence="1 2" key="1">
    <citation type="submission" date="2015-01" db="EMBL/GenBank/DDBJ databases">
        <title>Evolution of Trichinella species and genotypes.</title>
        <authorList>
            <person name="Korhonen P.K."/>
            <person name="Edoardo P."/>
            <person name="Giuseppe L.R."/>
            <person name="Gasser R.B."/>
        </authorList>
    </citation>
    <scope>NUCLEOTIDE SEQUENCE [LARGE SCALE GENOMIC DNA]</scope>
    <source>
        <strain evidence="1">ISS37</strain>
    </source>
</reference>
<proteinExistence type="predicted"/>